<dbReference type="Proteomes" id="UP000823891">
    <property type="component" value="Unassembled WGS sequence"/>
</dbReference>
<reference evidence="2" key="1">
    <citation type="journal article" date="2021" name="PeerJ">
        <title>Extensive microbial diversity within the chicken gut microbiome revealed by metagenomics and culture.</title>
        <authorList>
            <person name="Gilroy R."/>
            <person name="Ravi A."/>
            <person name="Getino M."/>
            <person name="Pursley I."/>
            <person name="Horton D.L."/>
            <person name="Alikhan N.F."/>
            <person name="Baker D."/>
            <person name="Gharbi K."/>
            <person name="Hall N."/>
            <person name="Watson M."/>
            <person name="Adriaenssens E.M."/>
            <person name="Foster-Nyarko E."/>
            <person name="Jarju S."/>
            <person name="Secka A."/>
            <person name="Antonio M."/>
            <person name="Oren A."/>
            <person name="Chaudhuri R.R."/>
            <person name="La Ragione R."/>
            <person name="Hildebrand F."/>
            <person name="Pallen M.J."/>
        </authorList>
    </citation>
    <scope>NUCLEOTIDE SEQUENCE</scope>
    <source>
        <strain evidence="2">USAMLcec2-132</strain>
    </source>
</reference>
<sequence>MGLFGKNAGTGQDGSRHWANVIKNSGPGGLLLWRQPEEDFNTNSTLVVMPGESAVFVSQGKIEQVFESGTYRLSTRNYPFITRLCSVFTGGVSTFHCIVYFVRKSDSQEIRWGTATPIQVRDKVWGICTSARARGAYRVRIENPTVFLEKLIGSNIPFQFQEQLEQYFSREFQSRIKSAISRFLNSRQEELIGIDAFLDELSGQITPYIDEALVEYGLKCVKFSLAGLDIDTGKYDAIDQSQIDSIRREKLARGDKAAMDVLGSDWNRQKAADILGDLARNPGSAGTVAGAGIGMGMAAGNVLGSIAGQLFSAASAPPEEPVPAASADPVETLGKLKKLLDAGLIEQSEYDEKKKEILSRL</sequence>
<dbReference type="InterPro" id="IPR033880">
    <property type="entry name" value="SPFH_YdjI"/>
</dbReference>
<name>A0A9D2NEV3_9FIRM</name>
<dbReference type="CDD" id="cd03408">
    <property type="entry name" value="SPFH_like_u1"/>
    <property type="match status" value="1"/>
</dbReference>
<evidence type="ECO:0000313" key="2">
    <source>
        <dbReference type="EMBL" id="HJC23052.1"/>
    </source>
</evidence>
<reference evidence="2" key="2">
    <citation type="submission" date="2021-04" db="EMBL/GenBank/DDBJ databases">
        <authorList>
            <person name="Gilroy R."/>
        </authorList>
    </citation>
    <scope>NUCLEOTIDE SEQUENCE</scope>
    <source>
        <strain evidence="2">USAMLcec2-132</strain>
    </source>
</reference>
<dbReference type="PANTHER" id="PTHR37826">
    <property type="entry name" value="FLOTILLIN BAND_7_5 DOMAIN PROTEIN"/>
    <property type="match status" value="1"/>
</dbReference>
<dbReference type="Pfam" id="PF13421">
    <property type="entry name" value="Band_7_1"/>
    <property type="match status" value="1"/>
</dbReference>
<feature type="domain" description="SPFH" evidence="1">
    <location>
        <begin position="38"/>
        <end position="230"/>
    </location>
</feature>
<gene>
    <name evidence="2" type="ORF">H9761_05030</name>
</gene>
<evidence type="ECO:0000313" key="3">
    <source>
        <dbReference type="Proteomes" id="UP000823891"/>
    </source>
</evidence>
<accession>A0A9D2NEV3</accession>
<proteinExistence type="predicted"/>
<dbReference type="PANTHER" id="PTHR37826:SF2">
    <property type="entry name" value="ZINC-RIBBON DOMAIN-CONTAINING PROTEIN"/>
    <property type="match status" value="1"/>
</dbReference>
<dbReference type="EMBL" id="DWWS01000019">
    <property type="protein sequence ID" value="HJC23052.1"/>
    <property type="molecule type" value="Genomic_DNA"/>
</dbReference>
<dbReference type="AlphaFoldDB" id="A0A9D2NEV3"/>
<evidence type="ECO:0000259" key="1">
    <source>
        <dbReference type="Pfam" id="PF13421"/>
    </source>
</evidence>
<comment type="caution">
    <text evidence="2">The sequence shown here is derived from an EMBL/GenBank/DDBJ whole genome shotgun (WGS) entry which is preliminary data.</text>
</comment>
<protein>
    <submittedName>
        <fullName evidence="2">SPFH domain-containing protein</fullName>
    </submittedName>
</protein>
<organism evidence="2 3">
    <name type="scientific">Candidatus Eisenbergiella merdavium</name>
    <dbReference type="NCBI Taxonomy" id="2838551"/>
    <lineage>
        <taxon>Bacteria</taxon>
        <taxon>Bacillati</taxon>
        <taxon>Bacillota</taxon>
        <taxon>Clostridia</taxon>
        <taxon>Lachnospirales</taxon>
        <taxon>Lachnospiraceae</taxon>
        <taxon>Eisenbergiella</taxon>
    </lineage>
</organism>